<protein>
    <submittedName>
        <fullName evidence="1">Uncharacterized protein</fullName>
    </submittedName>
</protein>
<proteinExistence type="predicted"/>
<reference evidence="2" key="2">
    <citation type="submission" date="2024-04" db="EMBL/GenBank/DDBJ databases">
        <authorList>
            <person name="Chen Y."/>
            <person name="Shah S."/>
            <person name="Dougan E. K."/>
            <person name="Thang M."/>
            <person name="Chan C."/>
        </authorList>
    </citation>
    <scope>NUCLEOTIDE SEQUENCE [LARGE SCALE GENOMIC DNA]</scope>
</reference>
<dbReference type="OrthoDB" id="423995at2759"/>
<organism evidence="1">
    <name type="scientific">Cladocopium goreaui</name>
    <dbReference type="NCBI Taxonomy" id="2562237"/>
    <lineage>
        <taxon>Eukaryota</taxon>
        <taxon>Sar</taxon>
        <taxon>Alveolata</taxon>
        <taxon>Dinophyceae</taxon>
        <taxon>Suessiales</taxon>
        <taxon>Symbiodiniaceae</taxon>
        <taxon>Cladocopium</taxon>
    </lineage>
</organism>
<dbReference type="Proteomes" id="UP001152797">
    <property type="component" value="Unassembled WGS sequence"/>
</dbReference>
<dbReference type="AlphaFoldDB" id="A0A9P1DWV3"/>
<evidence type="ECO:0000313" key="2">
    <source>
        <dbReference type="EMBL" id="CAL1170674.1"/>
    </source>
</evidence>
<reference evidence="1" key="1">
    <citation type="submission" date="2022-10" db="EMBL/GenBank/DDBJ databases">
        <authorList>
            <person name="Chen Y."/>
            <person name="Dougan E. K."/>
            <person name="Chan C."/>
            <person name="Rhodes N."/>
            <person name="Thang M."/>
        </authorList>
    </citation>
    <scope>NUCLEOTIDE SEQUENCE</scope>
</reference>
<sequence>MGVLSNLSEDANQFFSGLGHHKHLTPQAGATSFEEDIPKCFNRQGQVCNMSVLPMNKEKEALLDKRMERLQADMQLRPKMFLGSQDVTSQMDQANEMSKQELKNMTEKVEVYERAHLDFVKAYLAYKKELMNWQSGVRGLEDDYALHCRPFHDVTMDCERKWRSAMRMWAAREPLPDCMVGVVTPYVRQPRPQSRSWKEWLF</sequence>
<comment type="caution">
    <text evidence="1">The sequence shown here is derived from an EMBL/GenBank/DDBJ whole genome shotgun (WGS) entry which is preliminary data.</text>
</comment>
<keyword evidence="3" id="KW-1185">Reference proteome</keyword>
<name>A0A9P1DWV3_9DINO</name>
<evidence type="ECO:0000313" key="3">
    <source>
        <dbReference type="Proteomes" id="UP001152797"/>
    </source>
</evidence>
<dbReference type="EMBL" id="CAMXCT010006628">
    <property type="protein sequence ID" value="CAI4017299.1"/>
    <property type="molecule type" value="Genomic_DNA"/>
</dbReference>
<accession>A0A9P1DWV3</accession>
<evidence type="ECO:0000313" key="1">
    <source>
        <dbReference type="EMBL" id="CAI4017299.1"/>
    </source>
</evidence>
<dbReference type="EMBL" id="CAMXCT030006628">
    <property type="protein sequence ID" value="CAL4804611.1"/>
    <property type="molecule type" value="Genomic_DNA"/>
</dbReference>
<dbReference type="EMBL" id="CAMXCT020006628">
    <property type="protein sequence ID" value="CAL1170674.1"/>
    <property type="molecule type" value="Genomic_DNA"/>
</dbReference>
<gene>
    <name evidence="1" type="ORF">C1SCF055_LOCUS41955</name>
</gene>